<accession>A0A9W8QI83</accession>
<gene>
    <name evidence="6" type="ORF">LMH87_008186</name>
</gene>
<keyword evidence="7" id="KW-1185">Reference proteome</keyword>
<dbReference type="GO" id="GO:0005634">
    <property type="term" value="C:nucleus"/>
    <property type="evidence" value="ECO:0007669"/>
    <property type="project" value="UniProtKB-SubCell"/>
</dbReference>
<keyword evidence="3" id="KW-0813">Transport</keyword>
<evidence type="ECO:0008006" key="8">
    <source>
        <dbReference type="Google" id="ProtNLM"/>
    </source>
</evidence>
<reference evidence="6" key="1">
    <citation type="journal article" date="2023" name="Access Microbiol">
        <title>De-novo genome assembly for Akanthomyces muscarius, a biocontrol agent of insect agricultural pests.</title>
        <authorList>
            <person name="Erdos Z."/>
            <person name="Studholme D.J."/>
            <person name="Raymond B."/>
            <person name="Sharma M."/>
        </authorList>
    </citation>
    <scope>NUCLEOTIDE SEQUENCE</scope>
    <source>
        <strain evidence="6">Ve6</strain>
    </source>
</reference>
<dbReference type="GeneID" id="80895345"/>
<dbReference type="Proteomes" id="UP001144673">
    <property type="component" value="Unassembled WGS sequence"/>
</dbReference>
<comment type="caution">
    <text evidence="6">The sequence shown here is derived from an EMBL/GenBank/DDBJ whole genome shotgun (WGS) entry which is preliminary data.</text>
</comment>
<comment type="similarity">
    <text evidence="2">Belongs to the importin beta family.</text>
</comment>
<dbReference type="GO" id="GO:0005737">
    <property type="term" value="C:cytoplasm"/>
    <property type="evidence" value="ECO:0007669"/>
    <property type="project" value="TreeGrafter"/>
</dbReference>
<dbReference type="PANTHER" id="PTHR12363">
    <property type="entry name" value="TRANSPORTIN 3 AND IMPORTIN 13"/>
    <property type="match status" value="1"/>
</dbReference>
<proteinExistence type="inferred from homology"/>
<dbReference type="InterPro" id="IPR057942">
    <property type="entry name" value="TPR_TNPO3_IPO13_3rd"/>
</dbReference>
<dbReference type="KEGG" id="amus:LMH87_008186"/>
<dbReference type="GO" id="GO:0006606">
    <property type="term" value="P:protein import into nucleus"/>
    <property type="evidence" value="ECO:0007669"/>
    <property type="project" value="TreeGrafter"/>
</dbReference>
<evidence type="ECO:0000256" key="3">
    <source>
        <dbReference type="ARBA" id="ARBA00022448"/>
    </source>
</evidence>
<evidence type="ECO:0000256" key="1">
    <source>
        <dbReference type="ARBA" id="ARBA00004123"/>
    </source>
</evidence>
<dbReference type="InterPro" id="IPR051345">
    <property type="entry name" value="Importin_beta-like_NTR"/>
</dbReference>
<dbReference type="AlphaFoldDB" id="A0A9W8QI83"/>
<evidence type="ECO:0000313" key="7">
    <source>
        <dbReference type="Proteomes" id="UP001144673"/>
    </source>
</evidence>
<keyword evidence="4" id="KW-0653">Protein transport</keyword>
<dbReference type="SUPFAM" id="SSF48371">
    <property type="entry name" value="ARM repeat"/>
    <property type="match status" value="1"/>
</dbReference>
<name>A0A9W8QI83_AKAMU</name>
<comment type="subcellular location">
    <subcellularLocation>
        <location evidence="1">Nucleus</location>
    </subcellularLocation>
</comment>
<dbReference type="Pfam" id="PF24140">
    <property type="entry name" value="TPR_TNPO3_IPO13_3rd"/>
    <property type="match status" value="1"/>
</dbReference>
<protein>
    <recommendedName>
        <fullName evidence="8">Importin 13</fullName>
    </recommendedName>
</protein>
<dbReference type="Gene3D" id="1.25.10.10">
    <property type="entry name" value="Leucine-rich Repeat Variant"/>
    <property type="match status" value="1"/>
</dbReference>
<dbReference type="InterPro" id="IPR011989">
    <property type="entry name" value="ARM-like"/>
</dbReference>
<evidence type="ECO:0000256" key="5">
    <source>
        <dbReference type="ARBA" id="ARBA00023242"/>
    </source>
</evidence>
<organism evidence="6 7">
    <name type="scientific">Akanthomyces muscarius</name>
    <name type="common">Entomopathogenic fungus</name>
    <name type="synonym">Lecanicillium muscarium</name>
    <dbReference type="NCBI Taxonomy" id="2231603"/>
    <lineage>
        <taxon>Eukaryota</taxon>
        <taxon>Fungi</taxon>
        <taxon>Dikarya</taxon>
        <taxon>Ascomycota</taxon>
        <taxon>Pezizomycotina</taxon>
        <taxon>Sordariomycetes</taxon>
        <taxon>Hypocreomycetidae</taxon>
        <taxon>Hypocreales</taxon>
        <taxon>Cordycipitaceae</taxon>
        <taxon>Akanthomyces</taxon>
    </lineage>
</organism>
<evidence type="ECO:0000256" key="4">
    <source>
        <dbReference type="ARBA" id="ARBA00022927"/>
    </source>
</evidence>
<dbReference type="EMBL" id="JAJHUN010000005">
    <property type="protein sequence ID" value="KAJ4159279.1"/>
    <property type="molecule type" value="Genomic_DNA"/>
</dbReference>
<sequence length="1015" mass="112171">MASQEVLALGRVEQLIISLYQPNPPEVIASTQAALARIQSLPQAWPLSKQLLGRPDEKVQFFGVLTIIIKLNTESTPIANEEATELLLCLIGWYVDLTAKDGSRLVTRKLVSALSTFFLHYHTIWPRFLDHIGVCLANNQAWRPEAVQPTLQMENILDMLGPRQVQALLWVATHVVEDVTRLDPNSVKNATSYKATLDSTASFMTVLARCFHSKGVPAPILEDAIKCLQSWVIFTQKAPTHENNVISSVKPLLGSVIELLAVDAVYDASAELLIEALSNNPSLFTPDHHSLFDMLFKSPWADGFYQRIADGDFAFDSIQFSQLLLAFAETRMSLLVQNCHADSSEILSHLCDLIIAQGYPVVDDRIFVPVVEFWSSFAEMIPDHLSVDPSEEQPWKVHAYALLLKACSNAWQKITYPPSTEVADWDSNDRAGFADSRKDVIDLLQSVYALIGPQLLGTFAETVISSLKESAWLRLEAAVYCLGGLADCCQDDDRCDGFLASVFHSQLFTILRDGRASVPTRTQQTCLQLIELYTEYFERNPILLPPALELLFSTLGDTAMAPAASKSILRLCSSCRAHLHTEIDAFLTEYARVVTEQQLDCATSERTIGAMSSVAQAIPNTAERYLRYGRILEFIEVELQRCQRLAGAQERTDMELPHLACSDTLPEESPSLHMALKVLRCLVGMGKGVQAPAESAIDLEHEKQAGVAQDGALPEIQRRIVAVIVEIQKMFPTSSEVTEQICNVLRTGFSETEPGPFVLPPSEVAQYLTSHSLATPRVGLFISTACSFTSSLRGKDNQQNVFFTVMGWVIGILRQFPYDSNRNANTGASAQIDISAEPEVAQNAIEISSRILTKDPSIILHIQPAEVAEFFFLFALQALDGPEPLPKAAAAEFWAAFVNVRSSDESFQNALSGAMNTLGPLLCQSLARNFGGNASRSELDKLSEPLKKLINRHPRAKEWLEAGLHHPTFPSNKVSQTEKSMFVKKVASLRGARATNQVVRDFWLAARGSNFSYAA</sequence>
<dbReference type="InterPro" id="IPR016024">
    <property type="entry name" value="ARM-type_fold"/>
</dbReference>
<evidence type="ECO:0000313" key="6">
    <source>
        <dbReference type="EMBL" id="KAJ4159279.1"/>
    </source>
</evidence>
<dbReference type="PANTHER" id="PTHR12363:SF33">
    <property type="entry name" value="IMPORTIN-13"/>
    <property type="match status" value="1"/>
</dbReference>
<keyword evidence="5" id="KW-0539">Nucleus</keyword>
<dbReference type="RefSeq" id="XP_056057278.1">
    <property type="nucleotide sequence ID" value="XM_056195470.1"/>
</dbReference>
<evidence type="ECO:0000256" key="2">
    <source>
        <dbReference type="ARBA" id="ARBA00007991"/>
    </source>
</evidence>